<proteinExistence type="inferred from homology"/>
<reference evidence="9" key="1">
    <citation type="submission" date="2021-04" db="EMBL/GenBank/DDBJ databases">
        <title>Draft genome sequence of Xylanibacillus composti strain K13.</title>
        <authorList>
            <person name="Uke A."/>
            <person name="Chhe C."/>
            <person name="Baramee S."/>
            <person name="Kosugi A."/>
        </authorList>
    </citation>
    <scope>NUCLEOTIDE SEQUENCE</scope>
    <source>
        <strain evidence="9">K13</strain>
    </source>
</reference>
<dbReference type="NCBIfam" id="NF009292">
    <property type="entry name" value="PRK12651.1-3"/>
    <property type="match status" value="1"/>
</dbReference>
<sequence length="158" mass="18373">MAIQLLMNMLIAFVWMFFHNAWDFGTFVLGYLVGLGLLFTLRRFLPNELYFRRAYAIVKLILLFIKELVLSSWFVIREVLRPKLNIRPGIIAVPTRLKSDWEITTFACLITLTPGTLALEVSPEGDVLYIHSMDIPDTEEVVRQMKETFEEAIMEVTR</sequence>
<evidence type="ECO:0000256" key="4">
    <source>
        <dbReference type="ARBA" id="ARBA00022475"/>
    </source>
</evidence>
<keyword evidence="6 8" id="KW-1133">Transmembrane helix</keyword>
<keyword evidence="4" id="KW-1003">Cell membrane</keyword>
<dbReference type="GO" id="GO:0005886">
    <property type="term" value="C:plasma membrane"/>
    <property type="evidence" value="ECO:0007669"/>
    <property type="project" value="UniProtKB-SubCell"/>
</dbReference>
<evidence type="ECO:0000256" key="8">
    <source>
        <dbReference type="SAM" id="Phobius"/>
    </source>
</evidence>
<organism evidence="9 10">
    <name type="scientific">Xylanibacillus composti</name>
    <dbReference type="NCBI Taxonomy" id="1572762"/>
    <lineage>
        <taxon>Bacteria</taxon>
        <taxon>Bacillati</taxon>
        <taxon>Bacillota</taxon>
        <taxon>Bacilli</taxon>
        <taxon>Bacillales</taxon>
        <taxon>Paenibacillaceae</taxon>
        <taxon>Xylanibacillus</taxon>
    </lineage>
</organism>
<protein>
    <submittedName>
        <fullName evidence="9">Na(+)/H(+) antiporter subunit E</fullName>
    </submittedName>
</protein>
<evidence type="ECO:0000256" key="2">
    <source>
        <dbReference type="ARBA" id="ARBA00006228"/>
    </source>
</evidence>
<dbReference type="AlphaFoldDB" id="A0A8J4M3K3"/>
<dbReference type="InterPro" id="IPR002758">
    <property type="entry name" value="Cation_antiport_E"/>
</dbReference>
<dbReference type="PIRSF" id="PIRSF019239">
    <property type="entry name" value="MrpE"/>
    <property type="match status" value="1"/>
</dbReference>
<dbReference type="PANTHER" id="PTHR34584">
    <property type="entry name" value="NA(+)/H(+) ANTIPORTER SUBUNIT E1"/>
    <property type="match status" value="1"/>
</dbReference>
<dbReference type="Pfam" id="PF01899">
    <property type="entry name" value="MNHE"/>
    <property type="match status" value="1"/>
</dbReference>
<keyword evidence="7 8" id="KW-0472">Membrane</keyword>
<evidence type="ECO:0000256" key="1">
    <source>
        <dbReference type="ARBA" id="ARBA00004651"/>
    </source>
</evidence>
<dbReference type="GO" id="GO:0008324">
    <property type="term" value="F:monoatomic cation transmembrane transporter activity"/>
    <property type="evidence" value="ECO:0007669"/>
    <property type="project" value="InterPro"/>
</dbReference>
<comment type="similarity">
    <text evidence="2">Belongs to the CPA3 antiporters (TC 2.A.63) subunit E family.</text>
</comment>
<dbReference type="RefSeq" id="WP_213412919.1">
    <property type="nucleotide sequence ID" value="NZ_BOVK01000041.1"/>
</dbReference>
<feature type="transmembrane region" description="Helical" evidence="8">
    <location>
        <begin position="57"/>
        <end position="76"/>
    </location>
</feature>
<keyword evidence="5 8" id="KW-0812">Transmembrane</keyword>
<comment type="caution">
    <text evidence="9">The sequence shown here is derived from an EMBL/GenBank/DDBJ whole genome shotgun (WGS) entry which is preliminary data.</text>
</comment>
<gene>
    <name evidence="9" type="primary">mrpE</name>
    <name evidence="9" type="ORF">XYCOK13_29710</name>
</gene>
<name>A0A8J4M3K3_9BACL</name>
<dbReference type="EMBL" id="BOVK01000041">
    <property type="protein sequence ID" value="GIQ70147.1"/>
    <property type="molecule type" value="Genomic_DNA"/>
</dbReference>
<evidence type="ECO:0000313" key="9">
    <source>
        <dbReference type="EMBL" id="GIQ70147.1"/>
    </source>
</evidence>
<feature type="transmembrane region" description="Helical" evidence="8">
    <location>
        <begin position="5"/>
        <end position="22"/>
    </location>
</feature>
<keyword evidence="10" id="KW-1185">Reference proteome</keyword>
<dbReference type="Proteomes" id="UP000677918">
    <property type="component" value="Unassembled WGS sequence"/>
</dbReference>
<evidence type="ECO:0000313" key="10">
    <source>
        <dbReference type="Proteomes" id="UP000677918"/>
    </source>
</evidence>
<accession>A0A8J4M3K3</accession>
<dbReference type="PANTHER" id="PTHR34584:SF1">
    <property type="entry name" value="NA(+)_H(+) ANTIPORTER SUBUNIT E1"/>
    <property type="match status" value="1"/>
</dbReference>
<evidence type="ECO:0000256" key="3">
    <source>
        <dbReference type="ARBA" id="ARBA00022449"/>
    </source>
</evidence>
<comment type="subcellular location">
    <subcellularLocation>
        <location evidence="1">Cell membrane</location>
        <topology evidence="1">Multi-pass membrane protein</topology>
    </subcellularLocation>
</comment>
<keyword evidence="3" id="KW-0050">Antiport</keyword>
<evidence type="ECO:0000256" key="6">
    <source>
        <dbReference type="ARBA" id="ARBA00022989"/>
    </source>
</evidence>
<feature type="transmembrane region" description="Helical" evidence="8">
    <location>
        <begin position="28"/>
        <end position="45"/>
    </location>
</feature>
<keyword evidence="3" id="KW-0813">Transport</keyword>
<evidence type="ECO:0000256" key="5">
    <source>
        <dbReference type="ARBA" id="ARBA00022692"/>
    </source>
</evidence>
<evidence type="ECO:0000256" key="7">
    <source>
        <dbReference type="ARBA" id="ARBA00023136"/>
    </source>
</evidence>
<dbReference type="GO" id="GO:0015297">
    <property type="term" value="F:antiporter activity"/>
    <property type="evidence" value="ECO:0007669"/>
    <property type="project" value="UniProtKB-KW"/>
</dbReference>